<evidence type="ECO:0000313" key="2">
    <source>
        <dbReference type="Proteomes" id="UP000249682"/>
    </source>
</evidence>
<organism evidence="1 2">
    <name type="scientific">Mycobacterium leprae</name>
    <dbReference type="NCBI Taxonomy" id="1769"/>
    <lineage>
        <taxon>Bacteria</taxon>
        <taxon>Bacillati</taxon>
        <taxon>Actinomycetota</taxon>
        <taxon>Actinomycetes</taxon>
        <taxon>Mycobacteriales</taxon>
        <taxon>Mycobacteriaceae</taxon>
        <taxon>Mycobacterium</taxon>
    </lineage>
</organism>
<dbReference type="AlphaFoldDB" id="A0AAD0KVH0"/>
<evidence type="ECO:0000313" key="1">
    <source>
        <dbReference type="EMBL" id="AWV47965.1"/>
    </source>
</evidence>
<gene>
    <name evidence="1" type="ORF">DIJ64_07500</name>
</gene>
<name>A0AAD0KVH0_MYCLR</name>
<dbReference type="Proteomes" id="UP000249682">
    <property type="component" value="Chromosome"/>
</dbReference>
<protein>
    <submittedName>
        <fullName evidence="1">Uncharacterized protein</fullName>
    </submittedName>
</protein>
<proteinExistence type="predicted"/>
<dbReference type="EMBL" id="CP029543">
    <property type="protein sequence ID" value="AWV47965.1"/>
    <property type="molecule type" value="Genomic_DNA"/>
</dbReference>
<dbReference type="RefSeq" id="WP_081439337.1">
    <property type="nucleotide sequence ID" value="NZ_CP029543.1"/>
</dbReference>
<reference evidence="1 2" key="1">
    <citation type="submission" date="2018-05" db="EMBL/GenBank/DDBJ databases">
        <title>Evolution of small genomes with special reference to Mycobacterium leprae.</title>
        <authorList>
            <person name="Mohanty P.S."/>
            <person name="Bansal A.K."/>
            <person name="Gupta U.D."/>
            <person name="Naaz F."/>
            <person name="Dwivedi V.D."/>
            <person name="Singh H."/>
            <person name="Gupta G."/>
            <person name="Sharma S."/>
            <person name="Arora M."/>
        </authorList>
    </citation>
    <scope>NUCLEOTIDE SEQUENCE [LARGE SCALE GENOMIC DNA]</scope>
    <source>
        <strain evidence="1 2">MRHRU-235-G</strain>
    </source>
</reference>
<accession>A0AAD0KVH0</accession>
<sequence>MTFTLPETLWLVVRGFSNLLFAYPTLDRATLRECDGITANDSHWAPIACSKCSPLHTPERVRAGGGDRATADAHAGGE</sequence>